<protein>
    <submittedName>
        <fullName evidence="1">Uncharacterized protein</fullName>
    </submittedName>
</protein>
<evidence type="ECO:0000313" key="1">
    <source>
        <dbReference type="EMBL" id="KAF1843527.1"/>
    </source>
</evidence>
<dbReference type="GeneID" id="63851024"/>
<keyword evidence="2" id="KW-1185">Reference proteome</keyword>
<sequence>MILCFIRIPDQIKKGRTKSVLPNLHRHLNRVGFISLLPQQFNYFSQFNTAATNAPGAC</sequence>
<dbReference type="AlphaFoldDB" id="A0A9P4GDA9"/>
<dbReference type="EMBL" id="ML976617">
    <property type="protein sequence ID" value="KAF1843527.1"/>
    <property type="molecule type" value="Genomic_DNA"/>
</dbReference>
<organism evidence="1 2">
    <name type="scientific">Cucurbitaria berberidis CBS 394.84</name>
    <dbReference type="NCBI Taxonomy" id="1168544"/>
    <lineage>
        <taxon>Eukaryota</taxon>
        <taxon>Fungi</taxon>
        <taxon>Dikarya</taxon>
        <taxon>Ascomycota</taxon>
        <taxon>Pezizomycotina</taxon>
        <taxon>Dothideomycetes</taxon>
        <taxon>Pleosporomycetidae</taxon>
        <taxon>Pleosporales</taxon>
        <taxon>Pleosporineae</taxon>
        <taxon>Cucurbitariaceae</taxon>
        <taxon>Cucurbitaria</taxon>
    </lineage>
</organism>
<evidence type="ECO:0000313" key="2">
    <source>
        <dbReference type="Proteomes" id="UP000800039"/>
    </source>
</evidence>
<accession>A0A9P4GDA9</accession>
<name>A0A9P4GDA9_9PLEO</name>
<dbReference type="RefSeq" id="XP_040786090.1">
    <property type="nucleotide sequence ID" value="XM_040933773.1"/>
</dbReference>
<proteinExistence type="predicted"/>
<dbReference type="Proteomes" id="UP000800039">
    <property type="component" value="Unassembled WGS sequence"/>
</dbReference>
<comment type="caution">
    <text evidence="1">The sequence shown here is derived from an EMBL/GenBank/DDBJ whole genome shotgun (WGS) entry which is preliminary data.</text>
</comment>
<reference evidence="1" key="1">
    <citation type="submission" date="2020-01" db="EMBL/GenBank/DDBJ databases">
        <authorList>
            <consortium name="DOE Joint Genome Institute"/>
            <person name="Haridas S."/>
            <person name="Albert R."/>
            <person name="Binder M."/>
            <person name="Bloem J."/>
            <person name="Labutti K."/>
            <person name="Salamov A."/>
            <person name="Andreopoulos B."/>
            <person name="Baker S.E."/>
            <person name="Barry K."/>
            <person name="Bills G."/>
            <person name="Bluhm B.H."/>
            <person name="Cannon C."/>
            <person name="Castanera R."/>
            <person name="Culley D.E."/>
            <person name="Daum C."/>
            <person name="Ezra D."/>
            <person name="Gonzalez J.B."/>
            <person name="Henrissat B."/>
            <person name="Kuo A."/>
            <person name="Liang C."/>
            <person name="Lipzen A."/>
            <person name="Lutzoni F."/>
            <person name="Magnuson J."/>
            <person name="Mondo S."/>
            <person name="Nolan M."/>
            <person name="Ohm R."/>
            <person name="Pangilinan J."/>
            <person name="Park H.-J."/>
            <person name="Ramirez L."/>
            <person name="Alfaro M."/>
            <person name="Sun H."/>
            <person name="Tritt A."/>
            <person name="Yoshinaga Y."/>
            <person name="Zwiers L.-H."/>
            <person name="Turgeon B.G."/>
            <person name="Goodwin S.B."/>
            <person name="Spatafora J.W."/>
            <person name="Crous P.W."/>
            <person name="Grigoriev I.V."/>
        </authorList>
    </citation>
    <scope>NUCLEOTIDE SEQUENCE</scope>
    <source>
        <strain evidence="1">CBS 394.84</strain>
    </source>
</reference>
<gene>
    <name evidence="1" type="ORF">K460DRAFT_368414</name>
</gene>